<feature type="transmembrane region" description="Helical" evidence="8">
    <location>
        <begin position="198"/>
        <end position="217"/>
    </location>
</feature>
<accession>A0A1H3FM88</accession>
<keyword evidence="3" id="KW-0645">Protease</keyword>
<feature type="transmembrane region" description="Helical" evidence="8">
    <location>
        <begin position="106"/>
        <end position="125"/>
    </location>
</feature>
<feature type="domain" description="Methanolan biosynthesis EpsI" evidence="9">
    <location>
        <begin position="324"/>
        <end position="527"/>
    </location>
</feature>
<protein>
    <submittedName>
        <fullName evidence="10">Exosortase D, VPLPA-CTERM-specific</fullName>
    </submittedName>
</protein>
<dbReference type="InterPro" id="IPR013426">
    <property type="entry name" value="EpsH-like"/>
</dbReference>
<dbReference type="GO" id="GO:0008233">
    <property type="term" value="F:peptidase activity"/>
    <property type="evidence" value="ECO:0007669"/>
    <property type="project" value="UniProtKB-KW"/>
</dbReference>
<feature type="transmembrane region" description="Helical" evidence="8">
    <location>
        <begin position="82"/>
        <end position="101"/>
    </location>
</feature>
<dbReference type="Pfam" id="PF11984">
    <property type="entry name" value="DUF3485"/>
    <property type="match status" value="1"/>
</dbReference>
<dbReference type="Pfam" id="PF09721">
    <property type="entry name" value="Exosortase_EpsH"/>
    <property type="match status" value="1"/>
</dbReference>
<evidence type="ECO:0000256" key="5">
    <source>
        <dbReference type="ARBA" id="ARBA00022801"/>
    </source>
</evidence>
<dbReference type="NCBIfam" id="TIGR04152">
    <property type="entry name" value="exosort_VPLPA"/>
    <property type="match status" value="1"/>
</dbReference>
<reference evidence="10 11" key="1">
    <citation type="submission" date="2016-10" db="EMBL/GenBank/DDBJ databases">
        <authorList>
            <person name="de Groot N.N."/>
        </authorList>
    </citation>
    <scope>NUCLEOTIDE SEQUENCE [LARGE SCALE GENOMIC DNA]</scope>
    <source>
        <strain evidence="10 11">DSM 17890</strain>
    </source>
</reference>
<dbReference type="EMBL" id="FNMZ01000013">
    <property type="protein sequence ID" value="SDX92061.1"/>
    <property type="molecule type" value="Genomic_DNA"/>
</dbReference>
<dbReference type="OrthoDB" id="9797363at2"/>
<dbReference type="GO" id="GO:0006508">
    <property type="term" value="P:proteolysis"/>
    <property type="evidence" value="ECO:0007669"/>
    <property type="project" value="UniProtKB-KW"/>
</dbReference>
<feature type="transmembrane region" description="Helical" evidence="8">
    <location>
        <begin position="266"/>
        <end position="286"/>
    </location>
</feature>
<keyword evidence="5" id="KW-0378">Hydrolase</keyword>
<evidence type="ECO:0000256" key="4">
    <source>
        <dbReference type="ARBA" id="ARBA00022692"/>
    </source>
</evidence>
<evidence type="ECO:0000256" key="3">
    <source>
        <dbReference type="ARBA" id="ARBA00022670"/>
    </source>
</evidence>
<evidence type="ECO:0000313" key="10">
    <source>
        <dbReference type="EMBL" id="SDX92061.1"/>
    </source>
</evidence>
<dbReference type="GO" id="GO:0005886">
    <property type="term" value="C:plasma membrane"/>
    <property type="evidence" value="ECO:0007669"/>
    <property type="project" value="UniProtKB-SubCell"/>
</dbReference>
<keyword evidence="6 8" id="KW-1133">Transmembrane helix</keyword>
<evidence type="ECO:0000256" key="6">
    <source>
        <dbReference type="ARBA" id="ARBA00022989"/>
    </source>
</evidence>
<evidence type="ECO:0000313" key="11">
    <source>
        <dbReference type="Proteomes" id="UP000199118"/>
    </source>
</evidence>
<dbReference type="InterPro" id="IPR026392">
    <property type="entry name" value="Exo/Archaeosortase_dom"/>
</dbReference>
<proteinExistence type="predicted"/>
<dbReference type="RefSeq" id="WP_092685383.1">
    <property type="nucleotide sequence ID" value="NZ_FNMZ01000013.1"/>
</dbReference>
<evidence type="ECO:0000259" key="9">
    <source>
        <dbReference type="Pfam" id="PF11984"/>
    </source>
</evidence>
<dbReference type="STRING" id="356660.SAMN05444336_11314"/>
<dbReference type="Proteomes" id="UP000199118">
    <property type="component" value="Unassembled WGS sequence"/>
</dbReference>
<evidence type="ECO:0000256" key="2">
    <source>
        <dbReference type="ARBA" id="ARBA00022475"/>
    </source>
</evidence>
<dbReference type="InterPro" id="IPR014263">
    <property type="entry name" value="Methanolan_biosynth_EpsI"/>
</dbReference>
<feature type="transmembrane region" description="Helical" evidence="8">
    <location>
        <begin position="224"/>
        <end position="246"/>
    </location>
</feature>
<name>A0A1H3FM88_9RHOB</name>
<dbReference type="NCBIfam" id="TIGR04178">
    <property type="entry name" value="exo_archaeo"/>
    <property type="match status" value="1"/>
</dbReference>
<sequence length="540" mass="59337">MKTITARTRDAAGGEGMLGLVCLVLAFAFAGVYFREGIATLIEAWQLAEYSHGPLIPLLSGFLFLRQLKTVPPRHGDIPNRWPGVALVVFAMLIALVGKFAHIGDIVAYAMILWIGGMVLISFGWKQGREFWPPVLHLCFMLPLPGLFYYKVSTVLQFMSSELGVWVLQVIGTPVFLDGNIIDLGIYRLHVAEACSGLRYLFPIMSFSYIFAVLYRGPTWHKAVLLLSAVPLAVFMNSARIALVGVLVNNYGIDQAEGFAHLMEGWVVFLSCILIMFLLAWLMLALQPAPRMSLPEALDLDFDEIMPQFQRLLLTRPSRALITAMVLLGAGAAAWQVADVRVQAPQNRLSLASFPRQIGDWQAEGLPAVLEPGVAKTLAANDYLSQNYVSPGESAAVSFFSAWYLDQTKGGIHSPEICLPGGGWEMERIEVVDLAGKLGTIDPFPVNRALIRKGMTELLVYYWFDQSGRRIASDYKAKMMLLWSGALEGRTDGALVRLTTPVLPGESADAAEARLLDFLRPAMDDLPDHIDHVGAAAAAR</sequence>
<dbReference type="InterPro" id="IPR026491">
    <property type="entry name" value="ExosortD_VPLPA"/>
</dbReference>
<dbReference type="InterPro" id="IPR019127">
    <property type="entry name" value="Exosortase"/>
</dbReference>
<keyword evidence="4 8" id="KW-0812">Transmembrane</keyword>
<gene>
    <name evidence="10" type="ORF">SAMN05444336_11314</name>
</gene>
<dbReference type="NCBIfam" id="TIGR02914">
    <property type="entry name" value="EpsI_fam"/>
    <property type="match status" value="1"/>
</dbReference>
<dbReference type="NCBIfam" id="TIGR02602">
    <property type="entry name" value="8TM_EpsH"/>
    <property type="match status" value="1"/>
</dbReference>
<keyword evidence="11" id="KW-1185">Reference proteome</keyword>
<evidence type="ECO:0000256" key="8">
    <source>
        <dbReference type="SAM" id="Phobius"/>
    </source>
</evidence>
<dbReference type="AlphaFoldDB" id="A0A1H3FM88"/>
<feature type="transmembrane region" description="Helical" evidence="8">
    <location>
        <begin position="12"/>
        <end position="34"/>
    </location>
</feature>
<evidence type="ECO:0000256" key="7">
    <source>
        <dbReference type="ARBA" id="ARBA00023136"/>
    </source>
</evidence>
<feature type="transmembrane region" description="Helical" evidence="8">
    <location>
        <begin position="163"/>
        <end position="186"/>
    </location>
</feature>
<keyword evidence="2" id="KW-1003">Cell membrane</keyword>
<evidence type="ECO:0000256" key="1">
    <source>
        <dbReference type="ARBA" id="ARBA00004651"/>
    </source>
</evidence>
<feature type="transmembrane region" description="Helical" evidence="8">
    <location>
        <begin position="131"/>
        <end position="151"/>
    </location>
</feature>
<comment type="subcellular location">
    <subcellularLocation>
        <location evidence="1">Cell membrane</location>
        <topology evidence="1">Multi-pass membrane protein</topology>
    </subcellularLocation>
</comment>
<keyword evidence="7 8" id="KW-0472">Membrane</keyword>
<organism evidence="10 11">
    <name type="scientific">Albimonas donghaensis</name>
    <dbReference type="NCBI Taxonomy" id="356660"/>
    <lineage>
        <taxon>Bacteria</taxon>
        <taxon>Pseudomonadati</taxon>
        <taxon>Pseudomonadota</taxon>
        <taxon>Alphaproteobacteria</taxon>
        <taxon>Rhodobacterales</taxon>
        <taxon>Paracoccaceae</taxon>
        <taxon>Albimonas</taxon>
    </lineage>
</organism>